<dbReference type="GO" id="GO:0030170">
    <property type="term" value="F:pyridoxal phosphate binding"/>
    <property type="evidence" value="ECO:0007669"/>
    <property type="project" value="InterPro"/>
</dbReference>
<comment type="caution">
    <text evidence="2">The sequence shown here is derived from an EMBL/GenBank/DDBJ whole genome shotgun (WGS) entry which is preliminary data.</text>
</comment>
<dbReference type="SUPFAM" id="SSF50800">
    <property type="entry name" value="PK beta-barrel domain-like"/>
    <property type="match status" value="1"/>
</dbReference>
<evidence type="ECO:0000259" key="1">
    <source>
        <dbReference type="PROSITE" id="PS51340"/>
    </source>
</evidence>
<organism evidence="2 3">
    <name type="scientific">Falsigemmobacter faecalis</name>
    <dbReference type="NCBI Taxonomy" id="2488730"/>
    <lineage>
        <taxon>Bacteria</taxon>
        <taxon>Pseudomonadati</taxon>
        <taxon>Pseudomonadota</taxon>
        <taxon>Alphaproteobacteria</taxon>
        <taxon>Rhodobacterales</taxon>
        <taxon>Paracoccaceae</taxon>
        <taxon>Falsigemmobacter</taxon>
    </lineage>
</organism>
<evidence type="ECO:0000313" key="2">
    <source>
        <dbReference type="EMBL" id="RRH75469.1"/>
    </source>
</evidence>
<sequence length="193" mass="20609">MAVFVETAWKGRVVWTGVVPDRDAGLESQARPGVSLTLAGPEGEAHGGLTRPSCSRVKMIHPKDTEIANTRQLSVLSAEELAQIAVNMGIERLDPALVGASLVIEGIPDLSHLPPSSRLLGPDGTTLVVDVENLPCMLPARPIEKAHPGFGAAFKRAAVGLRGFVGWVERGGTLREGDEIRLFVPGQRVWSPR</sequence>
<gene>
    <name evidence="2" type="ORF">EG244_08250</name>
</gene>
<dbReference type="PANTHER" id="PTHR36930:SF1">
    <property type="entry name" value="MOSC DOMAIN-CONTAINING PROTEIN"/>
    <property type="match status" value="1"/>
</dbReference>
<evidence type="ECO:0000313" key="3">
    <source>
        <dbReference type="Proteomes" id="UP000282125"/>
    </source>
</evidence>
<dbReference type="PANTHER" id="PTHR36930">
    <property type="entry name" value="METAL-SULFUR CLUSTER BIOSYNTHESIS PROTEINS YUAD-RELATED"/>
    <property type="match status" value="1"/>
</dbReference>
<dbReference type="InterPro" id="IPR011037">
    <property type="entry name" value="Pyrv_Knase-like_insert_dom_sf"/>
</dbReference>
<accession>A0A3P3DMI2</accession>
<dbReference type="GO" id="GO:0003824">
    <property type="term" value="F:catalytic activity"/>
    <property type="evidence" value="ECO:0007669"/>
    <property type="project" value="InterPro"/>
</dbReference>
<dbReference type="InterPro" id="IPR005302">
    <property type="entry name" value="MoCF_Sase_C"/>
</dbReference>
<dbReference type="GO" id="GO:0030151">
    <property type="term" value="F:molybdenum ion binding"/>
    <property type="evidence" value="ECO:0007669"/>
    <property type="project" value="InterPro"/>
</dbReference>
<proteinExistence type="predicted"/>
<dbReference type="PROSITE" id="PS51340">
    <property type="entry name" value="MOSC"/>
    <property type="match status" value="1"/>
</dbReference>
<name>A0A3P3DMI2_9RHOB</name>
<keyword evidence="3" id="KW-1185">Reference proteome</keyword>
<feature type="domain" description="MOSC" evidence="1">
    <location>
        <begin position="26"/>
        <end position="183"/>
    </location>
</feature>
<protein>
    <submittedName>
        <fullName evidence="2">Sulfurase</fullName>
    </submittedName>
</protein>
<dbReference type="Proteomes" id="UP000282125">
    <property type="component" value="Unassembled WGS sequence"/>
</dbReference>
<reference evidence="2 3" key="1">
    <citation type="submission" date="2018-11" db="EMBL/GenBank/DDBJ databases">
        <title>Gemmobacter sp. nov., YIM 102744-1 draft genome.</title>
        <authorList>
            <person name="Li G."/>
            <person name="Jiang Y."/>
        </authorList>
    </citation>
    <scope>NUCLEOTIDE SEQUENCE [LARGE SCALE GENOMIC DNA]</scope>
    <source>
        <strain evidence="2 3">YIM 102744-1</strain>
    </source>
</reference>
<dbReference type="OrthoDB" id="9808413at2"/>
<dbReference type="InterPro" id="IPR052716">
    <property type="entry name" value="MOSC_domain"/>
</dbReference>
<dbReference type="RefSeq" id="WP_124964532.1">
    <property type="nucleotide sequence ID" value="NZ_RRAZ01000010.1"/>
</dbReference>
<dbReference type="Pfam" id="PF03473">
    <property type="entry name" value="MOSC"/>
    <property type="match status" value="1"/>
</dbReference>
<dbReference type="EMBL" id="RRAZ01000010">
    <property type="protein sequence ID" value="RRH75469.1"/>
    <property type="molecule type" value="Genomic_DNA"/>
</dbReference>
<dbReference type="Gene3D" id="2.40.33.20">
    <property type="entry name" value="PK beta-barrel domain-like"/>
    <property type="match status" value="1"/>
</dbReference>
<dbReference type="AlphaFoldDB" id="A0A3P3DMI2"/>